<dbReference type="Proteomes" id="UP000035704">
    <property type="component" value="Chromosome"/>
</dbReference>
<dbReference type="InterPro" id="IPR037236">
    <property type="entry name" value="STIV_B116-like_sf"/>
</dbReference>
<dbReference type="Pfam" id="PF08960">
    <property type="entry name" value="STIV_B116-like"/>
    <property type="match status" value="1"/>
</dbReference>
<evidence type="ECO:0000313" key="2">
    <source>
        <dbReference type="Proteomes" id="UP000035704"/>
    </source>
</evidence>
<dbReference type="Gene3D" id="3.40.50.11170">
    <property type="entry name" value="Uncharacterised protein PF08960, DUF1874"/>
    <property type="match status" value="1"/>
</dbReference>
<dbReference type="SUPFAM" id="SSF143602">
    <property type="entry name" value="STIV B116-like"/>
    <property type="match status" value="1"/>
</dbReference>
<dbReference type="PATRIC" id="fig|84022.6.peg.3444"/>
<sequence length="116" mass="12907">MTNNMTESKKLPIALFNGTVATTNGLYKVSDISIDEAKALIKEYGHISAIGHEATAELMSEILGVKIEMNRIQFQQQVGQKAVILKLNIRPAEGIILTREEVEEVGYTFKLMERLA</sequence>
<protein>
    <recommendedName>
        <fullName evidence="3">DUF1874 domain-containing protein</fullName>
    </recommendedName>
</protein>
<keyword evidence="2" id="KW-1185">Reference proteome</keyword>
<dbReference type="RefSeq" id="WP_242846902.1">
    <property type="nucleotide sequence ID" value="NZ_CP009687.1"/>
</dbReference>
<dbReference type="InterPro" id="IPR015055">
    <property type="entry name" value="STIV_B116-like"/>
</dbReference>
<dbReference type="AlphaFoldDB" id="A0A0G3WH58"/>
<dbReference type="STRING" id="84022.CACET_c33660"/>
<accession>A0A0G3WH58</accession>
<dbReference type="EMBL" id="CP009687">
    <property type="protein sequence ID" value="AKL96809.1"/>
    <property type="molecule type" value="Genomic_DNA"/>
</dbReference>
<reference evidence="1 2" key="1">
    <citation type="submission" date="2014-10" db="EMBL/GenBank/DDBJ databases">
        <title>Genome sequence of Clostridium aceticum DSM 1496.</title>
        <authorList>
            <person name="Poehlein A."/>
            <person name="Schiel-Bengelsdorf B."/>
            <person name="Gottschalk G."/>
            <person name="Duerre P."/>
            <person name="Daniel R."/>
        </authorList>
    </citation>
    <scope>NUCLEOTIDE SEQUENCE [LARGE SCALE GENOMIC DNA]</scope>
    <source>
        <strain evidence="1 2">DSM 1496</strain>
    </source>
</reference>
<gene>
    <name evidence="1" type="ORF">CACET_c33660</name>
</gene>
<name>A0A0G3WH58_9CLOT</name>
<organism evidence="1 2">
    <name type="scientific">Clostridium aceticum</name>
    <dbReference type="NCBI Taxonomy" id="84022"/>
    <lineage>
        <taxon>Bacteria</taxon>
        <taxon>Bacillati</taxon>
        <taxon>Bacillota</taxon>
        <taxon>Clostridia</taxon>
        <taxon>Eubacteriales</taxon>
        <taxon>Clostridiaceae</taxon>
        <taxon>Clostridium</taxon>
    </lineage>
</organism>
<proteinExistence type="predicted"/>
<evidence type="ECO:0000313" key="1">
    <source>
        <dbReference type="EMBL" id="AKL96809.1"/>
    </source>
</evidence>
<dbReference type="KEGG" id="cace:CACET_c33660"/>
<evidence type="ECO:0008006" key="3">
    <source>
        <dbReference type="Google" id="ProtNLM"/>
    </source>
</evidence>